<evidence type="ECO:0000259" key="3">
    <source>
        <dbReference type="Pfam" id="PF03061"/>
    </source>
</evidence>
<dbReference type="Proteomes" id="UP000005481">
    <property type="component" value="Unassembled WGS sequence"/>
</dbReference>
<dbReference type="Pfam" id="PF03061">
    <property type="entry name" value="4HBT"/>
    <property type="match status" value="1"/>
</dbReference>
<dbReference type="Gene3D" id="3.10.129.10">
    <property type="entry name" value="Hotdog Thioesterase"/>
    <property type="match status" value="1"/>
</dbReference>
<dbReference type="EMBL" id="AGCJ01000009">
    <property type="protein sequence ID" value="EHM43360.1"/>
    <property type="molecule type" value="Genomic_DNA"/>
</dbReference>
<gene>
    <name evidence="4" type="ORF">HMPREF0080_00235</name>
</gene>
<dbReference type="HOGENOM" id="CLU_089876_3_3_9"/>
<dbReference type="PANTHER" id="PTHR21660">
    <property type="entry name" value="THIOESTERASE SUPERFAMILY MEMBER-RELATED"/>
    <property type="match status" value="1"/>
</dbReference>
<reference evidence="4 5" key="1">
    <citation type="submission" date="2011-08" db="EMBL/GenBank/DDBJ databases">
        <authorList>
            <person name="Weinstock G."/>
            <person name="Sodergren E."/>
            <person name="Clifton S."/>
            <person name="Fulton L."/>
            <person name="Fulton B."/>
            <person name="Courtney L."/>
            <person name="Fronick C."/>
            <person name="Harrison M."/>
            <person name="Strong C."/>
            <person name="Farmer C."/>
            <person name="Delahaunty K."/>
            <person name="Markovic C."/>
            <person name="Hall O."/>
            <person name="Minx P."/>
            <person name="Tomlinson C."/>
            <person name="Mitreva M."/>
            <person name="Hou S."/>
            <person name="Chen J."/>
            <person name="Wollam A."/>
            <person name="Pepin K.H."/>
            <person name="Johnson M."/>
            <person name="Bhonagiri V."/>
            <person name="Zhang X."/>
            <person name="Suruliraj S."/>
            <person name="Warren W."/>
            <person name="Chinwalla A."/>
            <person name="Mardis E.R."/>
            <person name="Wilson R.K."/>
        </authorList>
    </citation>
    <scope>NUCLEOTIDE SEQUENCE [LARGE SCALE GENOMIC DNA]</scope>
    <source>
        <strain evidence="4 5">F0357</strain>
    </source>
</reference>
<dbReference type="NCBIfam" id="TIGR00369">
    <property type="entry name" value="unchar_dom_1"/>
    <property type="match status" value="1"/>
</dbReference>
<proteinExistence type="inferred from homology"/>
<dbReference type="PANTHER" id="PTHR21660:SF1">
    <property type="entry name" value="ACYL-COENZYME A THIOESTERASE 13"/>
    <property type="match status" value="1"/>
</dbReference>
<dbReference type="InterPro" id="IPR003736">
    <property type="entry name" value="PAAI_dom"/>
</dbReference>
<evidence type="ECO:0000256" key="2">
    <source>
        <dbReference type="ARBA" id="ARBA00022801"/>
    </source>
</evidence>
<dbReference type="GO" id="GO:0047617">
    <property type="term" value="F:fatty acyl-CoA hydrolase activity"/>
    <property type="evidence" value="ECO:0007669"/>
    <property type="project" value="InterPro"/>
</dbReference>
<comment type="caution">
    <text evidence="4">The sequence shown here is derived from an EMBL/GenBank/DDBJ whole genome shotgun (WGS) entry which is preliminary data.</text>
</comment>
<evidence type="ECO:0000313" key="5">
    <source>
        <dbReference type="Proteomes" id="UP000005481"/>
    </source>
</evidence>
<dbReference type="CDD" id="cd03443">
    <property type="entry name" value="PaaI_thioesterase"/>
    <property type="match status" value="1"/>
</dbReference>
<feature type="domain" description="Thioesterase" evidence="3">
    <location>
        <begin position="58"/>
        <end position="130"/>
    </location>
</feature>
<dbReference type="eggNOG" id="COG2050">
    <property type="taxonomic scope" value="Bacteria"/>
</dbReference>
<comment type="similarity">
    <text evidence="1">Belongs to the thioesterase PaaI family.</text>
</comment>
<dbReference type="InterPro" id="IPR039298">
    <property type="entry name" value="ACOT13"/>
</dbReference>
<dbReference type="InterPro" id="IPR006683">
    <property type="entry name" value="Thioestr_dom"/>
</dbReference>
<keyword evidence="2" id="KW-0378">Hydrolase</keyword>
<protein>
    <recommendedName>
        <fullName evidence="3">Thioesterase domain-containing protein</fullName>
    </recommendedName>
</protein>
<sequence>MALKTLTAEEKRILLATLKQIYDGTPYFQNLPCQVADLNGGEVTIDFPVEQRFCDAKGVAAPGLMMAFCDTLMGFSCRTLGYSVTTLEINMNYVRHVRAGECIRGVGTVVREGDDTNLTEAVIYDADGRIVVKGRASFYILKKPGEQ</sequence>
<accession>G9YF25</accession>
<dbReference type="InterPro" id="IPR029069">
    <property type="entry name" value="HotDog_dom_sf"/>
</dbReference>
<keyword evidence="5" id="KW-1185">Reference proteome</keyword>
<evidence type="ECO:0000256" key="1">
    <source>
        <dbReference type="ARBA" id="ARBA00008324"/>
    </source>
</evidence>
<dbReference type="PATRIC" id="fig|861450.3.peg.223"/>
<evidence type="ECO:0000313" key="4">
    <source>
        <dbReference type="EMBL" id="EHM43360.1"/>
    </source>
</evidence>
<dbReference type="OrthoDB" id="337200at2"/>
<dbReference type="SUPFAM" id="SSF54637">
    <property type="entry name" value="Thioesterase/thiol ester dehydrase-isomerase"/>
    <property type="match status" value="1"/>
</dbReference>
<dbReference type="STRING" id="861450.HMPREF0080_00235"/>
<organism evidence="4 5">
    <name type="scientific">Anaeroglobus geminatus F0357</name>
    <dbReference type="NCBI Taxonomy" id="861450"/>
    <lineage>
        <taxon>Bacteria</taxon>
        <taxon>Bacillati</taxon>
        <taxon>Bacillota</taxon>
        <taxon>Negativicutes</taxon>
        <taxon>Veillonellales</taxon>
        <taxon>Veillonellaceae</taxon>
        <taxon>Anaeroglobus</taxon>
    </lineage>
</organism>
<name>G9YF25_9FIRM</name>
<dbReference type="AlphaFoldDB" id="G9YF25"/>
<dbReference type="RefSeq" id="WP_006789219.1">
    <property type="nucleotide sequence ID" value="NZ_JH417567.1"/>
</dbReference>